<accession>A0ABR8VB46</accession>
<evidence type="ECO:0000313" key="2">
    <source>
        <dbReference type="EMBL" id="MBD8001982.1"/>
    </source>
</evidence>
<dbReference type="InterPro" id="IPR051706">
    <property type="entry name" value="Glycosyltransferase_domain"/>
</dbReference>
<reference evidence="2 3" key="1">
    <citation type="submission" date="2020-08" db="EMBL/GenBank/DDBJ databases">
        <title>A Genomic Blueprint of the Chicken Gut Microbiome.</title>
        <authorList>
            <person name="Gilroy R."/>
            <person name="Ravi A."/>
            <person name="Getino M."/>
            <person name="Pursley I."/>
            <person name="Horton D.L."/>
            <person name="Alikhan N.-F."/>
            <person name="Baker D."/>
            <person name="Gharbi K."/>
            <person name="Hall N."/>
            <person name="Watson M."/>
            <person name="Adriaenssens E.M."/>
            <person name="Foster-Nyarko E."/>
            <person name="Jarju S."/>
            <person name="Secka A."/>
            <person name="Antonio M."/>
            <person name="Oren A."/>
            <person name="Chaudhuri R."/>
            <person name="La Ragione R.M."/>
            <person name="Hildebrand F."/>
            <person name="Pallen M.J."/>
        </authorList>
    </citation>
    <scope>NUCLEOTIDE SEQUENCE [LARGE SCALE GENOMIC DNA]</scope>
    <source>
        <strain evidence="2 3">Sa1YUN3</strain>
    </source>
</reference>
<gene>
    <name evidence="2" type="ORF">H9626_07115</name>
</gene>
<dbReference type="Pfam" id="PF04488">
    <property type="entry name" value="Gly_transf_sug"/>
    <property type="match status" value="1"/>
</dbReference>
<dbReference type="PANTHER" id="PTHR32385">
    <property type="entry name" value="MANNOSYL PHOSPHORYLINOSITOL CERAMIDE SYNTHASE"/>
    <property type="match status" value="1"/>
</dbReference>
<dbReference type="InterPro" id="IPR029044">
    <property type="entry name" value="Nucleotide-diphossugar_trans"/>
</dbReference>
<name>A0ABR8VB46_9BACT</name>
<keyword evidence="3" id="KW-1185">Reference proteome</keyword>
<keyword evidence="1 2" id="KW-0808">Transferase</keyword>
<sequence>MIPKIIHYCWFGKAPLPKLTKQCIRSWKKHCPDFEIKEWNETNSPLHLFPFAQQALEEKKWAFVADVIRLYALYTEGGIYLDTDVELLKPLTPFLHHQAFIGYEKDINAKGKKVIQTALIGSEAHGTWVASWLKGYDGMTFHIDRITEYINSHLIADDLRQKGFTIDGSPLYLPDLTIYPDDYFCPMSFQSRFITLTPNTVAIHYFSYTWMEASNTWQYRLRKLLIDLLGEKAFRKLVNGVRKYLRIKK</sequence>
<comment type="caution">
    <text evidence="2">The sequence shown here is derived from an EMBL/GenBank/DDBJ whole genome shotgun (WGS) entry which is preliminary data.</text>
</comment>
<evidence type="ECO:0000256" key="1">
    <source>
        <dbReference type="ARBA" id="ARBA00022679"/>
    </source>
</evidence>
<evidence type="ECO:0000313" key="3">
    <source>
        <dbReference type="Proteomes" id="UP000616346"/>
    </source>
</evidence>
<organism evidence="2 3">
    <name type="scientific">Phocaeicola faecium</name>
    <dbReference type="NCBI Taxonomy" id="2762213"/>
    <lineage>
        <taxon>Bacteria</taxon>
        <taxon>Pseudomonadati</taxon>
        <taxon>Bacteroidota</taxon>
        <taxon>Bacteroidia</taxon>
        <taxon>Bacteroidales</taxon>
        <taxon>Bacteroidaceae</taxon>
        <taxon>Phocaeicola</taxon>
    </lineage>
</organism>
<dbReference type="RefSeq" id="WP_191710051.1">
    <property type="nucleotide sequence ID" value="NZ_JACSPQ010000005.1"/>
</dbReference>
<protein>
    <submittedName>
        <fullName evidence="2">Glycosyl transferase</fullName>
    </submittedName>
</protein>
<dbReference type="InterPro" id="IPR007577">
    <property type="entry name" value="GlycoTrfase_DXD_sugar-bd_CS"/>
</dbReference>
<dbReference type="SUPFAM" id="SSF53448">
    <property type="entry name" value="Nucleotide-diphospho-sugar transferases"/>
    <property type="match status" value="1"/>
</dbReference>
<dbReference type="Gene3D" id="3.90.550.20">
    <property type="match status" value="1"/>
</dbReference>
<proteinExistence type="predicted"/>
<dbReference type="PANTHER" id="PTHR32385:SF15">
    <property type="entry name" value="INOSITOL PHOSPHOCERAMIDE MANNOSYLTRANSFERASE 1"/>
    <property type="match status" value="1"/>
</dbReference>
<dbReference type="EMBL" id="JACSPQ010000005">
    <property type="protein sequence ID" value="MBD8001982.1"/>
    <property type="molecule type" value="Genomic_DNA"/>
</dbReference>
<dbReference type="Proteomes" id="UP000616346">
    <property type="component" value="Unassembled WGS sequence"/>
</dbReference>
<dbReference type="GO" id="GO:0016740">
    <property type="term" value="F:transferase activity"/>
    <property type="evidence" value="ECO:0007669"/>
    <property type="project" value="UniProtKB-KW"/>
</dbReference>